<evidence type="ECO:0000313" key="2">
    <source>
        <dbReference type="Proteomes" id="UP001201163"/>
    </source>
</evidence>
<dbReference type="AlphaFoldDB" id="A0AAD4LPB1"/>
<reference evidence="1" key="1">
    <citation type="submission" date="2022-01" db="EMBL/GenBank/DDBJ databases">
        <title>Comparative genomics reveals a dynamic genome evolution in the ectomycorrhizal milk-cap (Lactarius) mushrooms.</title>
        <authorList>
            <consortium name="DOE Joint Genome Institute"/>
            <person name="Lebreton A."/>
            <person name="Tang N."/>
            <person name="Kuo A."/>
            <person name="LaButti K."/>
            <person name="Drula E."/>
            <person name="Barry K."/>
            <person name="Clum A."/>
            <person name="Lipzen A."/>
            <person name="Mousain D."/>
            <person name="Ng V."/>
            <person name="Wang R."/>
            <person name="Wang X."/>
            <person name="Dai Y."/>
            <person name="Henrissat B."/>
            <person name="Grigoriev I.V."/>
            <person name="Guerin-Laguette A."/>
            <person name="Yu F."/>
            <person name="Martin F.M."/>
        </authorList>
    </citation>
    <scope>NUCLEOTIDE SEQUENCE</scope>
    <source>
        <strain evidence="1">QP</strain>
    </source>
</reference>
<name>A0AAD4LPB1_9AGAM</name>
<comment type="caution">
    <text evidence="1">The sequence shown here is derived from an EMBL/GenBank/DDBJ whole genome shotgun (WGS) entry which is preliminary data.</text>
</comment>
<sequence length="255" mass="28554">MKHFRIAERSYFTVPAIQETLLLTDYEIIVNLSLLTTDTMSRVIKFLRAFNSCDAFYWFEETSLRSTLPSPRRLSRRSAGTPPLEQAVILVELDKLKHDKQEHQNEIHVKLRCVETPQKSDARYLYEKFSVLKTTSALTGLETRRISVSPSGAGLPGRRPHLPLSSKVSLGAAHALVPTPRHTSLFLNNRIKAPLLRSLTDTHLPHLCGGVNKGKVGRIQAGRCTSLAGACCHWRRRGDLELVSHEFGTATTSTM</sequence>
<keyword evidence="2" id="KW-1185">Reference proteome</keyword>
<accession>A0AAD4LPB1</accession>
<gene>
    <name evidence="1" type="ORF">EDB92DRAFT_1943499</name>
</gene>
<protein>
    <submittedName>
        <fullName evidence="1">Uncharacterized protein</fullName>
    </submittedName>
</protein>
<proteinExistence type="predicted"/>
<organism evidence="1 2">
    <name type="scientific">Lactarius akahatsu</name>
    <dbReference type="NCBI Taxonomy" id="416441"/>
    <lineage>
        <taxon>Eukaryota</taxon>
        <taxon>Fungi</taxon>
        <taxon>Dikarya</taxon>
        <taxon>Basidiomycota</taxon>
        <taxon>Agaricomycotina</taxon>
        <taxon>Agaricomycetes</taxon>
        <taxon>Russulales</taxon>
        <taxon>Russulaceae</taxon>
        <taxon>Lactarius</taxon>
    </lineage>
</organism>
<dbReference type="EMBL" id="JAKELL010000012">
    <property type="protein sequence ID" value="KAH8995488.1"/>
    <property type="molecule type" value="Genomic_DNA"/>
</dbReference>
<dbReference type="Proteomes" id="UP001201163">
    <property type="component" value="Unassembled WGS sequence"/>
</dbReference>
<evidence type="ECO:0000313" key="1">
    <source>
        <dbReference type="EMBL" id="KAH8995488.1"/>
    </source>
</evidence>